<evidence type="ECO:0000256" key="2">
    <source>
        <dbReference type="ARBA" id="ARBA00022679"/>
    </source>
</evidence>
<evidence type="ECO:0000256" key="1">
    <source>
        <dbReference type="ARBA" id="ARBA00022676"/>
    </source>
</evidence>
<feature type="domain" description="Glycosyltransferase subfamily 4-like N-terminal" evidence="4">
    <location>
        <begin position="17"/>
        <end position="181"/>
    </location>
</feature>
<dbReference type="Pfam" id="PF13439">
    <property type="entry name" value="Glyco_transf_4"/>
    <property type="match status" value="1"/>
</dbReference>
<dbReference type="EMBL" id="JAEPES010000001">
    <property type="protein sequence ID" value="MBK4346480.1"/>
    <property type="molecule type" value="Genomic_DNA"/>
</dbReference>
<keyword evidence="2" id="KW-0808">Transferase</keyword>
<evidence type="ECO:0000313" key="5">
    <source>
        <dbReference type="EMBL" id="MBK4346480.1"/>
    </source>
</evidence>
<dbReference type="PANTHER" id="PTHR46401">
    <property type="entry name" value="GLYCOSYLTRANSFERASE WBBK-RELATED"/>
    <property type="match status" value="1"/>
</dbReference>
<accession>A0A934SJK2</accession>
<evidence type="ECO:0000259" key="4">
    <source>
        <dbReference type="Pfam" id="PF13439"/>
    </source>
</evidence>
<dbReference type="InterPro" id="IPR001296">
    <property type="entry name" value="Glyco_trans_1"/>
</dbReference>
<dbReference type="PANTHER" id="PTHR46401:SF2">
    <property type="entry name" value="GLYCOSYLTRANSFERASE WBBK-RELATED"/>
    <property type="match status" value="1"/>
</dbReference>
<organism evidence="5 7">
    <name type="scientific">Lacisediminihabitans changchengi</name>
    <dbReference type="NCBI Taxonomy" id="2787634"/>
    <lineage>
        <taxon>Bacteria</taxon>
        <taxon>Bacillati</taxon>
        <taxon>Actinomycetota</taxon>
        <taxon>Actinomycetes</taxon>
        <taxon>Micrococcales</taxon>
        <taxon>Microbacteriaceae</taxon>
        <taxon>Lacisediminihabitans</taxon>
    </lineage>
</organism>
<reference evidence="5" key="1">
    <citation type="submission" date="2021-01" db="EMBL/GenBank/DDBJ databases">
        <title>Lacisediminihabitans sp. nov. strain G11-30, isolated from Antarctic Soil.</title>
        <authorList>
            <person name="Li J."/>
        </authorList>
    </citation>
    <scope>NUCLEOTIDE SEQUENCE</scope>
    <source>
        <strain evidence="5">G11-30</strain>
    </source>
</reference>
<proteinExistence type="predicted"/>
<name>A0A934SJK2_9MICO</name>
<dbReference type="GO" id="GO:0016757">
    <property type="term" value="F:glycosyltransferase activity"/>
    <property type="evidence" value="ECO:0007669"/>
    <property type="project" value="UniProtKB-KW"/>
</dbReference>
<evidence type="ECO:0000313" key="7">
    <source>
        <dbReference type="Proteomes" id="UP000636458"/>
    </source>
</evidence>
<dbReference type="SUPFAM" id="SSF53756">
    <property type="entry name" value="UDP-Glycosyltransferase/glycogen phosphorylase"/>
    <property type="match status" value="1"/>
</dbReference>
<dbReference type="RefSeq" id="WP_200554810.1">
    <property type="nucleotide sequence ID" value="NZ_JAEPES010000001.1"/>
</dbReference>
<dbReference type="Pfam" id="PF00534">
    <property type="entry name" value="Glycos_transf_1"/>
    <property type="match status" value="1"/>
</dbReference>
<sequence>MTTTLRVIVDQIVAPIPGGIGRYTEELTRQLIATAPLGCNVAGVVSASSEADYELIQTLLPGLAGLHKTTLARRELELAWQHGFTRLPGSGMLHATGLFAPLARHDRVNNQGEQVVVTIHDVVPWTNPEALTSRRLGWYKAMAKRAYKYADAVVVPTHAVAAGLKNIFDFGERVRVIGGAVSSKLRLPVDPDERAARMELPDRYLLSVGTLQTHKGVIELINALKQPELADIPLLVAGPEGWQGLDLAAVAAEAGLEEGRVRSLGYLADADLAVALDRASVFVYPSLAEGFGLPMVEAFSLGTPVVHSDDPALLEVSAGAGIAVARADRATYPERLAEAIATVLNDPALAERMGYEGQDRAKTFSWKDSAEKVWQLHADL</sequence>
<dbReference type="AlphaFoldDB" id="A0A934SJK2"/>
<comment type="caution">
    <text evidence="5">The sequence shown here is derived from an EMBL/GenBank/DDBJ whole genome shotgun (WGS) entry which is preliminary data.</text>
</comment>
<dbReference type="Proteomes" id="UP000636458">
    <property type="component" value="Unassembled WGS sequence"/>
</dbReference>
<dbReference type="InterPro" id="IPR028098">
    <property type="entry name" value="Glyco_trans_4-like_N"/>
</dbReference>
<keyword evidence="1" id="KW-0328">Glycosyltransferase</keyword>
<dbReference type="EMBL" id="JAEPES010000005">
    <property type="protein sequence ID" value="MBK4348892.1"/>
    <property type="molecule type" value="Genomic_DNA"/>
</dbReference>
<keyword evidence="7" id="KW-1185">Reference proteome</keyword>
<protein>
    <submittedName>
        <fullName evidence="5">Glycosyltransferase family 4 protein</fullName>
    </submittedName>
</protein>
<gene>
    <name evidence="5" type="ORF">IV501_02425</name>
    <name evidence="6" type="ORF">IV501_14730</name>
</gene>
<dbReference type="Gene3D" id="3.40.50.2000">
    <property type="entry name" value="Glycogen Phosphorylase B"/>
    <property type="match status" value="2"/>
</dbReference>
<dbReference type="CDD" id="cd03809">
    <property type="entry name" value="GT4_MtfB-like"/>
    <property type="match status" value="1"/>
</dbReference>
<evidence type="ECO:0000259" key="3">
    <source>
        <dbReference type="Pfam" id="PF00534"/>
    </source>
</evidence>
<feature type="domain" description="Glycosyl transferase family 1" evidence="3">
    <location>
        <begin position="201"/>
        <end position="359"/>
    </location>
</feature>
<evidence type="ECO:0000313" key="6">
    <source>
        <dbReference type="EMBL" id="MBK4348892.1"/>
    </source>
</evidence>